<dbReference type="SUPFAM" id="SSF55154">
    <property type="entry name" value="CYTH-like phosphatases"/>
    <property type="match status" value="1"/>
</dbReference>
<dbReference type="InterPro" id="IPR033469">
    <property type="entry name" value="CYTH-like_dom_sf"/>
</dbReference>
<protein>
    <recommendedName>
        <fullName evidence="1">CYTH domain-containing protein</fullName>
    </recommendedName>
</protein>
<feature type="domain" description="CYTH" evidence="1">
    <location>
        <begin position="2"/>
        <end position="171"/>
    </location>
</feature>
<reference evidence="2" key="1">
    <citation type="journal article" date="2015" name="Nature">
        <title>Complex archaea that bridge the gap between prokaryotes and eukaryotes.</title>
        <authorList>
            <person name="Spang A."/>
            <person name="Saw J.H."/>
            <person name="Jorgensen S.L."/>
            <person name="Zaremba-Niedzwiedzka K."/>
            <person name="Martijn J."/>
            <person name="Lind A.E."/>
            <person name="van Eijk R."/>
            <person name="Schleper C."/>
            <person name="Guy L."/>
            <person name="Ettema T.J."/>
        </authorList>
    </citation>
    <scope>NUCLEOTIDE SEQUENCE</scope>
</reference>
<dbReference type="PROSITE" id="PS51707">
    <property type="entry name" value="CYTH"/>
    <property type="match status" value="1"/>
</dbReference>
<comment type="caution">
    <text evidence="2">The sequence shown here is derived from an EMBL/GenBank/DDBJ whole genome shotgun (WGS) entry which is preliminary data.</text>
</comment>
<dbReference type="PANTHER" id="PTHR21028:SF2">
    <property type="entry name" value="CYTH DOMAIN-CONTAINING PROTEIN"/>
    <property type="match status" value="1"/>
</dbReference>
<dbReference type="CDD" id="cd07890">
    <property type="entry name" value="CYTH-like_AC_IV-like"/>
    <property type="match status" value="1"/>
</dbReference>
<dbReference type="SMART" id="SM01118">
    <property type="entry name" value="CYTH"/>
    <property type="match status" value="1"/>
</dbReference>
<evidence type="ECO:0000259" key="1">
    <source>
        <dbReference type="PROSITE" id="PS51707"/>
    </source>
</evidence>
<evidence type="ECO:0000313" key="2">
    <source>
        <dbReference type="EMBL" id="KKK65912.1"/>
    </source>
</evidence>
<dbReference type="Pfam" id="PF01928">
    <property type="entry name" value="CYTH"/>
    <property type="match status" value="1"/>
</dbReference>
<dbReference type="InterPro" id="IPR008173">
    <property type="entry name" value="Adenylyl_cyclase_CyaB"/>
</dbReference>
<proteinExistence type="predicted"/>
<sequence>MKIEIETKIKVDSLDNVAAALKKCGAEFIGEFVERDIFFDDAGKRLLEKGCGLRLRRRTGEGAENNILTYKGKRQGGKYKARQEIEVEVDSLKDMILLLGKLGYERKLEFEKRRQIWTLGGCEVCLDEIEPLGRFVEVEGPDEDAISKVIAELGLAGCEHIDKGYAVMMSEINS</sequence>
<dbReference type="EMBL" id="LAZR01060331">
    <property type="protein sequence ID" value="KKK65912.1"/>
    <property type="molecule type" value="Genomic_DNA"/>
</dbReference>
<dbReference type="AlphaFoldDB" id="A0A0F8X9X3"/>
<accession>A0A0F8X9X3</accession>
<dbReference type="NCBIfam" id="TIGR00318">
    <property type="entry name" value="cyaB"/>
    <property type="match status" value="1"/>
</dbReference>
<dbReference type="PANTHER" id="PTHR21028">
    <property type="entry name" value="SI:CH211-156B7.4"/>
    <property type="match status" value="1"/>
</dbReference>
<dbReference type="Gene3D" id="2.40.320.10">
    <property type="entry name" value="Hypothetical Protein Pfu-838710-001"/>
    <property type="match status" value="1"/>
</dbReference>
<name>A0A0F8X9X3_9ZZZZ</name>
<gene>
    <name evidence="2" type="ORF">LCGC14_2969370</name>
</gene>
<dbReference type="InterPro" id="IPR023577">
    <property type="entry name" value="CYTH_domain"/>
</dbReference>
<organism evidence="2">
    <name type="scientific">marine sediment metagenome</name>
    <dbReference type="NCBI Taxonomy" id="412755"/>
    <lineage>
        <taxon>unclassified sequences</taxon>
        <taxon>metagenomes</taxon>
        <taxon>ecological metagenomes</taxon>
    </lineage>
</organism>